<protein>
    <recommendedName>
        <fullName evidence="3">C2H2-type domain-containing protein</fullName>
    </recommendedName>
</protein>
<sequence>MEASAQPMACPDCHALTDDLATHERWHSRLVHDIAVAVDKENKRREAAGAR</sequence>
<comment type="caution">
    <text evidence="1">The sequence shown here is derived from an EMBL/GenBank/DDBJ whole genome shotgun (WGS) entry which is preliminary data.</text>
</comment>
<dbReference type="RefSeq" id="WP_182537200.1">
    <property type="nucleotide sequence ID" value="NZ_JACGXA010000001.1"/>
</dbReference>
<organism evidence="1 2">
    <name type="scientific">Nocardioides ginsengisegetis</name>
    <dbReference type="NCBI Taxonomy" id="661491"/>
    <lineage>
        <taxon>Bacteria</taxon>
        <taxon>Bacillati</taxon>
        <taxon>Actinomycetota</taxon>
        <taxon>Actinomycetes</taxon>
        <taxon>Propionibacteriales</taxon>
        <taxon>Nocardioidaceae</taxon>
        <taxon>Nocardioides</taxon>
    </lineage>
</organism>
<reference evidence="1 2" key="1">
    <citation type="submission" date="2020-07" db="EMBL/GenBank/DDBJ databases">
        <title>Sequencing the genomes of 1000 actinobacteria strains.</title>
        <authorList>
            <person name="Klenk H.-P."/>
        </authorList>
    </citation>
    <scope>NUCLEOTIDE SEQUENCE [LARGE SCALE GENOMIC DNA]</scope>
    <source>
        <strain evidence="1 2">DSM 21349</strain>
    </source>
</reference>
<evidence type="ECO:0008006" key="3">
    <source>
        <dbReference type="Google" id="ProtNLM"/>
    </source>
</evidence>
<accession>A0A7W3IXS8</accession>
<dbReference type="AlphaFoldDB" id="A0A7W3IXS8"/>
<name>A0A7W3IXS8_9ACTN</name>
<gene>
    <name evidence="1" type="ORF">FB382_000932</name>
</gene>
<dbReference type="EMBL" id="JACGXA010000001">
    <property type="protein sequence ID" value="MBA8802641.1"/>
    <property type="molecule type" value="Genomic_DNA"/>
</dbReference>
<evidence type="ECO:0000313" key="2">
    <source>
        <dbReference type="Proteomes" id="UP000580910"/>
    </source>
</evidence>
<proteinExistence type="predicted"/>
<keyword evidence="2" id="KW-1185">Reference proteome</keyword>
<dbReference type="Proteomes" id="UP000580910">
    <property type="component" value="Unassembled WGS sequence"/>
</dbReference>
<evidence type="ECO:0000313" key="1">
    <source>
        <dbReference type="EMBL" id="MBA8802641.1"/>
    </source>
</evidence>